<sequence length="553" mass="63394">MSFKKKQRDADKGFTDRKSGNDQMLSGVSASKSFWDGHGTAAEQMGGSKSSFRKLSFVMGAAFACCSIFLLLIFFTSLPCRHPHNAEITPLFGNHSSYLISRHQYQRQHQQHQQQQQQQQEQQQHQQQQPDLYSAATLTSFRTGLGHIAFGIAASSQLWERRKEYVKCWWRPREMRGFVWLDRPVNDTYTSSKSLPPLRISADTSKFNYTNKAGNGSAIRIARIVSETFRVGLPDVHWFVMGDDDTVFIPENLVHILSKYDWRKFYYIGSISESHTQNVLFSYNMAYGGGGFAISYPLAKALEKIQDSCLHRYPYLFGSDNRMQACMAELGVPLTREEGFHQFDIYGNAFGLLAAHPIAPLLSLHHLDVIDPIFPNMTRLQAIQHLVRSGRTDPGALLQQSICYDKWHNWSYSVSWGYAVQVYRGLLPPRELERPSRTFISWYKQTGEFSFPFSTRPADVSPCQQPIVFYIKNVGHREDGQIEGNYTREARRRGNCKWKMASPARMESITVVKELTDELWYQAPHRQCCRISKAERRNTEIEVASCASDEAIL</sequence>
<accession>A0ACC2EZ34</accession>
<reference evidence="2" key="1">
    <citation type="journal article" date="2024" name="Proc. Natl. Acad. Sci. U.S.A.">
        <title>Extraordinary preservation of gene collinearity over three hundred million years revealed in homosporous lycophytes.</title>
        <authorList>
            <person name="Li C."/>
            <person name="Wickell D."/>
            <person name="Kuo L.Y."/>
            <person name="Chen X."/>
            <person name="Nie B."/>
            <person name="Liao X."/>
            <person name="Peng D."/>
            <person name="Ji J."/>
            <person name="Jenkins J."/>
            <person name="Williams M."/>
            <person name="Shu S."/>
            <person name="Plott C."/>
            <person name="Barry K."/>
            <person name="Rajasekar S."/>
            <person name="Grimwood J."/>
            <person name="Han X."/>
            <person name="Sun S."/>
            <person name="Hou Z."/>
            <person name="He W."/>
            <person name="Dai G."/>
            <person name="Sun C."/>
            <person name="Schmutz J."/>
            <person name="Leebens-Mack J.H."/>
            <person name="Li F.W."/>
            <person name="Wang L."/>
        </authorList>
    </citation>
    <scope>NUCLEOTIDE SEQUENCE [LARGE SCALE GENOMIC DNA]</scope>
    <source>
        <strain evidence="2">cv. PW_Plant_1</strain>
    </source>
</reference>
<organism evidence="1 2">
    <name type="scientific">Diphasiastrum complanatum</name>
    <name type="common">Issler's clubmoss</name>
    <name type="synonym">Lycopodium complanatum</name>
    <dbReference type="NCBI Taxonomy" id="34168"/>
    <lineage>
        <taxon>Eukaryota</taxon>
        <taxon>Viridiplantae</taxon>
        <taxon>Streptophyta</taxon>
        <taxon>Embryophyta</taxon>
        <taxon>Tracheophyta</taxon>
        <taxon>Lycopodiopsida</taxon>
        <taxon>Lycopodiales</taxon>
        <taxon>Lycopodiaceae</taxon>
        <taxon>Lycopodioideae</taxon>
        <taxon>Diphasiastrum</taxon>
    </lineage>
</organism>
<dbReference type="Proteomes" id="UP001162992">
    <property type="component" value="Chromosome 1"/>
</dbReference>
<evidence type="ECO:0000313" key="2">
    <source>
        <dbReference type="Proteomes" id="UP001162992"/>
    </source>
</evidence>
<dbReference type="EMBL" id="CM055092">
    <property type="protein sequence ID" value="KAJ7571728.1"/>
    <property type="molecule type" value="Genomic_DNA"/>
</dbReference>
<protein>
    <submittedName>
        <fullName evidence="1">Uncharacterized protein</fullName>
    </submittedName>
</protein>
<proteinExistence type="predicted"/>
<name>A0ACC2EZ34_DIPCM</name>
<comment type="caution">
    <text evidence="1">The sequence shown here is derived from an EMBL/GenBank/DDBJ whole genome shotgun (WGS) entry which is preliminary data.</text>
</comment>
<keyword evidence="2" id="KW-1185">Reference proteome</keyword>
<evidence type="ECO:0000313" key="1">
    <source>
        <dbReference type="EMBL" id="KAJ7571728.1"/>
    </source>
</evidence>
<gene>
    <name evidence="1" type="ORF">O6H91_01G175100</name>
</gene>